<dbReference type="EMBL" id="AMEQ01000035">
    <property type="protein sequence ID" value="EKY00854.1"/>
    <property type="molecule type" value="Genomic_DNA"/>
</dbReference>
<dbReference type="Proteomes" id="UP000010408">
    <property type="component" value="Unassembled WGS sequence"/>
</dbReference>
<keyword evidence="1 3" id="KW-0315">Glutamine amidotransferase</keyword>
<dbReference type="InterPro" id="IPR006221">
    <property type="entry name" value="TrpG/PapA_dom"/>
</dbReference>
<dbReference type="InterPro" id="IPR017926">
    <property type="entry name" value="GATASE"/>
</dbReference>
<evidence type="ECO:0000259" key="2">
    <source>
        <dbReference type="Pfam" id="PF00117"/>
    </source>
</evidence>
<dbReference type="GO" id="GO:0005829">
    <property type="term" value="C:cytosol"/>
    <property type="evidence" value="ECO:0007669"/>
    <property type="project" value="TreeGrafter"/>
</dbReference>
<gene>
    <name evidence="3" type="ORF">HMPREF9134_01201</name>
</gene>
<reference evidence="3 4" key="1">
    <citation type="submission" date="2012-05" db="EMBL/GenBank/DDBJ databases">
        <authorList>
            <person name="Weinstock G."/>
            <person name="Sodergren E."/>
            <person name="Lobos E.A."/>
            <person name="Fulton L."/>
            <person name="Fulton R."/>
            <person name="Courtney L."/>
            <person name="Fronick C."/>
            <person name="O'Laughlin M."/>
            <person name="Godfrey J."/>
            <person name="Wilson R.M."/>
            <person name="Miner T."/>
            <person name="Farmer C."/>
            <person name="Delehaunty K."/>
            <person name="Cordes M."/>
            <person name="Minx P."/>
            <person name="Tomlinson C."/>
            <person name="Chen J."/>
            <person name="Wollam A."/>
            <person name="Pepin K.H."/>
            <person name="Bhonagiri V."/>
            <person name="Zhang X."/>
            <person name="Suruliraj S."/>
            <person name="Warren W."/>
            <person name="Mitreva M."/>
            <person name="Mardis E.R."/>
            <person name="Wilson R.K."/>
        </authorList>
    </citation>
    <scope>NUCLEOTIDE SEQUENCE [LARGE SCALE GENOMIC DNA]</scope>
    <source>
        <strain evidence="3 4">F0037</strain>
    </source>
</reference>
<organism evidence="3 4">
    <name type="scientific">Porphyromonas catoniae F0037</name>
    <dbReference type="NCBI Taxonomy" id="1127696"/>
    <lineage>
        <taxon>Bacteria</taxon>
        <taxon>Pseudomonadati</taxon>
        <taxon>Bacteroidota</taxon>
        <taxon>Bacteroidia</taxon>
        <taxon>Bacteroidales</taxon>
        <taxon>Porphyromonadaceae</taxon>
        <taxon>Porphyromonas</taxon>
    </lineage>
</organism>
<keyword evidence="3" id="KW-0808">Transferase</keyword>
<dbReference type="PANTHER" id="PTHR43418:SF4">
    <property type="entry name" value="MULTIFUNCTIONAL TRYPTOPHAN BIOSYNTHESIS PROTEIN"/>
    <property type="match status" value="1"/>
</dbReference>
<dbReference type="PRINTS" id="PR00099">
    <property type="entry name" value="CPSGATASE"/>
</dbReference>
<dbReference type="RefSeq" id="WP_005467254.1">
    <property type="nucleotide sequence ID" value="NZ_KB291031.1"/>
</dbReference>
<protein>
    <submittedName>
        <fullName evidence="3">Glutamine amidotransferase, class I</fullName>
    </submittedName>
</protein>
<accession>L1NBI6</accession>
<dbReference type="PRINTS" id="PR00096">
    <property type="entry name" value="GATASE"/>
</dbReference>
<dbReference type="PRINTS" id="PR00097">
    <property type="entry name" value="ANTSNTHASEII"/>
</dbReference>
<dbReference type="GO" id="GO:0016740">
    <property type="term" value="F:transferase activity"/>
    <property type="evidence" value="ECO:0007669"/>
    <property type="project" value="UniProtKB-KW"/>
</dbReference>
<dbReference type="PANTHER" id="PTHR43418">
    <property type="entry name" value="MULTIFUNCTIONAL TRYPTOPHAN BIOSYNTHESIS PROTEIN-RELATED"/>
    <property type="match status" value="1"/>
</dbReference>
<dbReference type="Pfam" id="PF00117">
    <property type="entry name" value="GATase"/>
    <property type="match status" value="1"/>
</dbReference>
<dbReference type="CDD" id="cd01743">
    <property type="entry name" value="GATase1_Anthranilate_Synthase"/>
    <property type="match status" value="1"/>
</dbReference>
<dbReference type="eggNOG" id="COG0512">
    <property type="taxonomic scope" value="Bacteria"/>
</dbReference>
<proteinExistence type="predicted"/>
<comment type="caution">
    <text evidence="3">The sequence shown here is derived from an EMBL/GenBank/DDBJ whole genome shotgun (WGS) entry which is preliminary data.</text>
</comment>
<evidence type="ECO:0000313" key="3">
    <source>
        <dbReference type="EMBL" id="EKY00854.1"/>
    </source>
</evidence>
<dbReference type="NCBIfam" id="TIGR00566">
    <property type="entry name" value="trpG_papA"/>
    <property type="match status" value="1"/>
</dbReference>
<dbReference type="STRING" id="1127696.HMPREF9134_01201"/>
<dbReference type="PROSITE" id="PS51273">
    <property type="entry name" value="GATASE_TYPE_1"/>
    <property type="match status" value="1"/>
</dbReference>
<dbReference type="HOGENOM" id="CLU_014340_1_0_10"/>
<evidence type="ECO:0000313" key="4">
    <source>
        <dbReference type="Proteomes" id="UP000010408"/>
    </source>
</evidence>
<evidence type="ECO:0000256" key="1">
    <source>
        <dbReference type="ARBA" id="ARBA00022962"/>
    </source>
</evidence>
<dbReference type="Gene3D" id="3.40.50.880">
    <property type="match status" value="1"/>
</dbReference>
<dbReference type="GO" id="GO:0004049">
    <property type="term" value="F:anthranilate synthase activity"/>
    <property type="evidence" value="ECO:0007669"/>
    <property type="project" value="TreeGrafter"/>
</dbReference>
<name>L1NBI6_9PORP</name>
<dbReference type="InterPro" id="IPR029062">
    <property type="entry name" value="Class_I_gatase-like"/>
</dbReference>
<dbReference type="AlphaFoldDB" id="L1NBI6"/>
<dbReference type="SUPFAM" id="SSF52317">
    <property type="entry name" value="Class I glutamine amidotransferase-like"/>
    <property type="match status" value="1"/>
</dbReference>
<dbReference type="GO" id="GO:0000162">
    <property type="term" value="P:L-tryptophan biosynthetic process"/>
    <property type="evidence" value="ECO:0007669"/>
    <property type="project" value="TreeGrafter"/>
</dbReference>
<sequence length="209" mass="23523">MIRLLVVDNHDSFVFNVVQLLREQPRVSYTLISEDELKGDEMLCHDALLLSPGPGLPHEFPRMMKLIQAGIGQYPMLGICLGHQALALSFGAKLRQLPHPLHGHAAELTHIDTQDPVVGQLPERSIVGRYHSWVVDEDSLPEELLPTAHTHAADHTRYELMALRHKTLPIYGVQFHPESMITEHGKLYIDGFINAVERHLLQSNQSSTT</sequence>
<feature type="domain" description="Glutamine amidotransferase" evidence="2">
    <location>
        <begin position="5"/>
        <end position="192"/>
    </location>
</feature>
<dbReference type="PATRIC" id="fig|1127696.3.peg.1078"/>
<dbReference type="InterPro" id="IPR050472">
    <property type="entry name" value="Anth_synth/Amidotransfase"/>
</dbReference>